<dbReference type="InterPro" id="IPR011234">
    <property type="entry name" value="Fumarylacetoacetase-like_C"/>
</dbReference>
<dbReference type="GO" id="GO:0016787">
    <property type="term" value="F:hydrolase activity"/>
    <property type="evidence" value="ECO:0007669"/>
    <property type="project" value="UniProtKB-KW"/>
</dbReference>
<dbReference type="GO" id="GO:0050163">
    <property type="term" value="F:oxaloacetate tautomerase activity"/>
    <property type="evidence" value="ECO:0007669"/>
    <property type="project" value="UniProtKB-ARBA"/>
</dbReference>
<accession>A0A9Q0MQW1</accession>
<gene>
    <name evidence="4" type="primary">FAHD2</name>
    <name evidence="4" type="ORF">Bhyg_14935</name>
</gene>
<protein>
    <submittedName>
        <fullName evidence="4">Fumarylacetoacetate hydrolase domain-containing protein 2</fullName>
    </submittedName>
</protein>
<evidence type="ECO:0000256" key="1">
    <source>
        <dbReference type="ARBA" id="ARBA00010211"/>
    </source>
</evidence>
<name>A0A9Q0MQW1_9DIPT</name>
<dbReference type="PANTHER" id="PTHR42796:SF4">
    <property type="entry name" value="FUMARYLACETOACETATE HYDROLASE DOMAIN-CONTAINING PROTEIN 2A"/>
    <property type="match status" value="1"/>
</dbReference>
<dbReference type="Proteomes" id="UP001151699">
    <property type="component" value="Chromosome C"/>
</dbReference>
<keyword evidence="5" id="KW-1185">Reference proteome</keyword>
<keyword evidence="4" id="KW-0378">Hydrolase</keyword>
<dbReference type="OrthoDB" id="411064at2759"/>
<dbReference type="PANTHER" id="PTHR42796">
    <property type="entry name" value="FUMARYLACETOACETATE HYDROLASE DOMAIN-CONTAINING PROTEIN 2A-RELATED"/>
    <property type="match status" value="1"/>
</dbReference>
<organism evidence="4 5">
    <name type="scientific">Pseudolycoriella hygida</name>
    <dbReference type="NCBI Taxonomy" id="35572"/>
    <lineage>
        <taxon>Eukaryota</taxon>
        <taxon>Metazoa</taxon>
        <taxon>Ecdysozoa</taxon>
        <taxon>Arthropoda</taxon>
        <taxon>Hexapoda</taxon>
        <taxon>Insecta</taxon>
        <taxon>Pterygota</taxon>
        <taxon>Neoptera</taxon>
        <taxon>Endopterygota</taxon>
        <taxon>Diptera</taxon>
        <taxon>Nematocera</taxon>
        <taxon>Sciaroidea</taxon>
        <taxon>Sciaridae</taxon>
        <taxon>Pseudolycoriella</taxon>
    </lineage>
</organism>
<dbReference type="InterPro" id="IPR036663">
    <property type="entry name" value="Fumarylacetoacetase_C_sf"/>
</dbReference>
<evidence type="ECO:0000313" key="5">
    <source>
        <dbReference type="Proteomes" id="UP001151699"/>
    </source>
</evidence>
<evidence type="ECO:0000256" key="2">
    <source>
        <dbReference type="ARBA" id="ARBA00022723"/>
    </source>
</evidence>
<evidence type="ECO:0000313" key="4">
    <source>
        <dbReference type="EMBL" id="KAJ6636347.1"/>
    </source>
</evidence>
<proteinExistence type="inferred from homology"/>
<dbReference type="SUPFAM" id="SSF56529">
    <property type="entry name" value="FAH"/>
    <property type="match status" value="1"/>
</dbReference>
<feature type="domain" description="Fumarylacetoacetase-like C-terminal" evidence="3">
    <location>
        <begin position="136"/>
        <end position="343"/>
    </location>
</feature>
<dbReference type="GO" id="GO:0046872">
    <property type="term" value="F:metal ion binding"/>
    <property type="evidence" value="ECO:0007669"/>
    <property type="project" value="UniProtKB-KW"/>
</dbReference>
<dbReference type="EMBL" id="WJQU01000004">
    <property type="protein sequence ID" value="KAJ6636347.1"/>
    <property type="molecule type" value="Genomic_DNA"/>
</dbReference>
<comment type="similarity">
    <text evidence="1">Belongs to the FAH family.</text>
</comment>
<dbReference type="Gene3D" id="3.90.850.10">
    <property type="entry name" value="Fumarylacetoacetase-like, C-terminal domain"/>
    <property type="match status" value="1"/>
</dbReference>
<dbReference type="FunFam" id="3.90.850.10:FF:000002">
    <property type="entry name" value="2-hydroxyhepta-2,4-diene-1,7-dioate isomerase"/>
    <property type="match status" value="1"/>
</dbReference>
<keyword evidence="2" id="KW-0479">Metal-binding</keyword>
<dbReference type="GO" id="GO:0006107">
    <property type="term" value="P:oxaloacetate metabolic process"/>
    <property type="evidence" value="ECO:0007669"/>
    <property type="project" value="UniProtKB-ARBA"/>
</dbReference>
<evidence type="ECO:0000259" key="3">
    <source>
        <dbReference type="Pfam" id="PF01557"/>
    </source>
</evidence>
<comment type="caution">
    <text evidence="4">The sequence shown here is derived from an EMBL/GenBank/DDBJ whole genome shotgun (WGS) entry which is preliminary data.</text>
</comment>
<sequence>MSLKIINITRSVVSCDIFKISCPKNWCNLPNKSAFLNSKSRAQNCVTFVRTYSNSKITNNMRFIQFQRNQSNKSALGVISADGSKFVDISDAYPTDMISFIKSNVPIADIEQRIESLKWEDISGVKLQAPVSNPEKIVCIGLNYLGHCLEQNKEPPSEPMFFSKFASTITGPTGDVILHDITTQLDWEVELAVIIGKEARHVSASSALDHVFGYSVAQDISARDWQKSRNGGQFLIGKSMDTFCPLGPSIVHKSLVTDPHNLRLTCSVNGVPKQLGNTSELIFRINEIIHRLSQSITLKPGDVILTGTPSGVGMHRKPAEFLKVGDVIESEIQSIGKIVNTIVKDTP</sequence>
<reference evidence="4" key="1">
    <citation type="submission" date="2022-07" db="EMBL/GenBank/DDBJ databases">
        <authorList>
            <person name="Trinca V."/>
            <person name="Uliana J.V.C."/>
            <person name="Torres T.T."/>
            <person name="Ward R.J."/>
            <person name="Monesi N."/>
        </authorList>
    </citation>
    <scope>NUCLEOTIDE SEQUENCE</scope>
    <source>
        <strain evidence="4">HSMRA1968</strain>
        <tissue evidence="4">Whole embryos</tissue>
    </source>
</reference>
<dbReference type="Pfam" id="PF01557">
    <property type="entry name" value="FAA_hydrolase"/>
    <property type="match status" value="1"/>
</dbReference>
<dbReference type="AlphaFoldDB" id="A0A9Q0MQW1"/>
<dbReference type="InterPro" id="IPR051121">
    <property type="entry name" value="FAH"/>
</dbReference>